<reference evidence="2" key="1">
    <citation type="submission" date="2021-06" db="EMBL/GenBank/DDBJ databases">
        <authorList>
            <person name="Hodson N. C."/>
            <person name="Mongue J. A."/>
            <person name="Jaron S. K."/>
        </authorList>
    </citation>
    <scope>NUCLEOTIDE SEQUENCE</scope>
</reference>
<dbReference type="EMBL" id="CAJVCH010044340">
    <property type="protein sequence ID" value="CAG7717272.1"/>
    <property type="molecule type" value="Genomic_DNA"/>
</dbReference>
<accession>A0A8J2NSZ3</accession>
<comment type="caution">
    <text evidence="2">The sequence shown here is derived from an EMBL/GenBank/DDBJ whole genome shotgun (WGS) entry which is preliminary data.</text>
</comment>
<keyword evidence="3" id="KW-1185">Reference proteome</keyword>
<feature type="non-terminal residue" evidence="2">
    <location>
        <position position="95"/>
    </location>
</feature>
<protein>
    <recommendedName>
        <fullName evidence="1">Helicase ATP-binding domain-containing protein</fullName>
    </recommendedName>
</protein>
<dbReference type="PANTHER" id="PTHR18934">
    <property type="entry name" value="ATP-DEPENDENT RNA HELICASE"/>
    <property type="match status" value="1"/>
</dbReference>
<dbReference type="PANTHER" id="PTHR18934:SF136">
    <property type="entry name" value="ATP-DEPENDENT RNA HELICASE DHX35-RELATED"/>
    <property type="match status" value="1"/>
</dbReference>
<dbReference type="GO" id="GO:0003723">
    <property type="term" value="F:RNA binding"/>
    <property type="evidence" value="ECO:0007669"/>
    <property type="project" value="TreeGrafter"/>
</dbReference>
<evidence type="ECO:0000313" key="3">
    <source>
        <dbReference type="Proteomes" id="UP000708208"/>
    </source>
</evidence>
<gene>
    <name evidence="2" type="ORF">AFUS01_LOCUS6736</name>
</gene>
<proteinExistence type="predicted"/>
<dbReference type="GO" id="GO:0071013">
    <property type="term" value="C:catalytic step 2 spliceosome"/>
    <property type="evidence" value="ECO:0007669"/>
    <property type="project" value="TreeGrafter"/>
</dbReference>
<feature type="non-terminal residue" evidence="2">
    <location>
        <position position="1"/>
    </location>
</feature>
<dbReference type="Proteomes" id="UP000708208">
    <property type="component" value="Unassembled WGS sequence"/>
</dbReference>
<feature type="domain" description="Helicase ATP-binding" evidence="1">
    <location>
        <begin position="1"/>
        <end position="95"/>
    </location>
</feature>
<evidence type="ECO:0000313" key="2">
    <source>
        <dbReference type="EMBL" id="CAG7717272.1"/>
    </source>
</evidence>
<dbReference type="InterPro" id="IPR014001">
    <property type="entry name" value="Helicase_ATP-bd"/>
</dbReference>
<organism evidence="2 3">
    <name type="scientific">Allacma fusca</name>
    <dbReference type="NCBI Taxonomy" id="39272"/>
    <lineage>
        <taxon>Eukaryota</taxon>
        <taxon>Metazoa</taxon>
        <taxon>Ecdysozoa</taxon>
        <taxon>Arthropoda</taxon>
        <taxon>Hexapoda</taxon>
        <taxon>Collembola</taxon>
        <taxon>Symphypleona</taxon>
        <taxon>Sminthuridae</taxon>
        <taxon>Allacma</taxon>
    </lineage>
</organism>
<dbReference type="PROSITE" id="PS51192">
    <property type="entry name" value="HELICASE_ATP_BIND_1"/>
    <property type="match status" value="1"/>
</dbReference>
<dbReference type="AlphaFoldDB" id="A0A8J2NSZ3"/>
<evidence type="ECO:0000259" key="1">
    <source>
        <dbReference type="PROSITE" id="PS51192"/>
    </source>
</evidence>
<dbReference type="GO" id="GO:0004386">
    <property type="term" value="F:helicase activity"/>
    <property type="evidence" value="ECO:0007669"/>
    <property type="project" value="TreeGrafter"/>
</dbReference>
<name>A0A8J2NSZ3_9HEXA</name>
<dbReference type="OrthoDB" id="10253254at2759"/>
<sequence>VVLVGETGSGKSTQIPQFLVEAGWTSDGKIIGITQPRRVAATSLASRVADESGSILGDEVGYSIRFDDKVDPQRTRIKYMTEGILIQEMMADPLL</sequence>